<protein>
    <submittedName>
        <fullName evidence="1">Uncharacterized protein</fullName>
    </submittedName>
</protein>
<accession>A0ACB9LGV2</accession>
<sequence length="207" mass="22908">MCTVSRSADACLVHDGPQIFSSMKSDYSLKPDVSHYTCLVDLLGRAGKLDKTLKLIKKPDIDKDQGLREALLGACRIHKNTDLAEKAARLLLEMMAVNPGSYVLLSNIYANAGREDEVATARVLMTERRLTKLPRWTTAEVNGNVHQFGTGARSLQGNLQFPEHPREAAGYVPDTDFALHDVDEEVKKRNPVYAKRETSAGVQPCLE</sequence>
<evidence type="ECO:0000313" key="1">
    <source>
        <dbReference type="EMBL" id="KAI4310561.1"/>
    </source>
</evidence>
<reference evidence="2" key="1">
    <citation type="journal article" date="2023" name="Front. Plant Sci.">
        <title>Chromosomal-level genome assembly of Melastoma candidum provides insights into trichome evolution.</title>
        <authorList>
            <person name="Zhong Y."/>
            <person name="Wu W."/>
            <person name="Sun C."/>
            <person name="Zou P."/>
            <person name="Liu Y."/>
            <person name="Dai S."/>
            <person name="Zhou R."/>
        </authorList>
    </citation>
    <scope>NUCLEOTIDE SEQUENCE [LARGE SCALE GENOMIC DNA]</scope>
</reference>
<proteinExistence type="predicted"/>
<dbReference type="EMBL" id="CM042890">
    <property type="protein sequence ID" value="KAI4310561.1"/>
    <property type="molecule type" value="Genomic_DNA"/>
</dbReference>
<keyword evidence="2" id="KW-1185">Reference proteome</keyword>
<comment type="caution">
    <text evidence="1">The sequence shown here is derived from an EMBL/GenBank/DDBJ whole genome shotgun (WGS) entry which is preliminary data.</text>
</comment>
<dbReference type="Proteomes" id="UP001057402">
    <property type="component" value="Chromosome 11"/>
</dbReference>
<organism evidence="1 2">
    <name type="scientific">Melastoma candidum</name>
    <dbReference type="NCBI Taxonomy" id="119954"/>
    <lineage>
        <taxon>Eukaryota</taxon>
        <taxon>Viridiplantae</taxon>
        <taxon>Streptophyta</taxon>
        <taxon>Embryophyta</taxon>
        <taxon>Tracheophyta</taxon>
        <taxon>Spermatophyta</taxon>
        <taxon>Magnoliopsida</taxon>
        <taxon>eudicotyledons</taxon>
        <taxon>Gunneridae</taxon>
        <taxon>Pentapetalae</taxon>
        <taxon>rosids</taxon>
        <taxon>malvids</taxon>
        <taxon>Myrtales</taxon>
        <taxon>Melastomataceae</taxon>
        <taxon>Melastomatoideae</taxon>
        <taxon>Melastomateae</taxon>
        <taxon>Melastoma</taxon>
    </lineage>
</organism>
<name>A0ACB9LGV2_9MYRT</name>
<evidence type="ECO:0000313" key="2">
    <source>
        <dbReference type="Proteomes" id="UP001057402"/>
    </source>
</evidence>
<gene>
    <name evidence="1" type="ORF">MLD38_035530</name>
</gene>